<accession>A0A2M6WKI4</accession>
<dbReference type="CDD" id="cd00090">
    <property type="entry name" value="HTH_ARSR"/>
    <property type="match status" value="1"/>
</dbReference>
<dbReference type="GO" id="GO:0003700">
    <property type="term" value="F:DNA-binding transcription factor activity"/>
    <property type="evidence" value="ECO:0007669"/>
    <property type="project" value="InterPro"/>
</dbReference>
<dbReference type="InterPro" id="IPR001845">
    <property type="entry name" value="HTH_ArsR_DNA-bd_dom"/>
</dbReference>
<evidence type="ECO:0000313" key="5">
    <source>
        <dbReference type="EMBL" id="PIT93254.1"/>
    </source>
</evidence>
<dbReference type="PANTHER" id="PTHR33154:SF33">
    <property type="entry name" value="TRANSCRIPTIONAL REPRESSOR SDPR"/>
    <property type="match status" value="1"/>
</dbReference>
<evidence type="ECO:0000259" key="4">
    <source>
        <dbReference type="PROSITE" id="PS50987"/>
    </source>
</evidence>
<dbReference type="EMBL" id="PFAY01000007">
    <property type="protein sequence ID" value="PIT93254.1"/>
    <property type="molecule type" value="Genomic_DNA"/>
</dbReference>
<dbReference type="Pfam" id="PF01022">
    <property type="entry name" value="HTH_5"/>
    <property type="match status" value="1"/>
</dbReference>
<dbReference type="PROSITE" id="PS50987">
    <property type="entry name" value="HTH_ARSR_2"/>
    <property type="match status" value="1"/>
</dbReference>
<dbReference type="SUPFAM" id="SSF46785">
    <property type="entry name" value="Winged helix' DNA-binding domain"/>
    <property type="match status" value="1"/>
</dbReference>
<keyword evidence="1" id="KW-0805">Transcription regulation</keyword>
<keyword evidence="3" id="KW-0804">Transcription</keyword>
<dbReference type="SMART" id="SM00418">
    <property type="entry name" value="HTH_ARSR"/>
    <property type="match status" value="1"/>
</dbReference>
<evidence type="ECO:0000256" key="1">
    <source>
        <dbReference type="ARBA" id="ARBA00023015"/>
    </source>
</evidence>
<dbReference type="GO" id="GO:0003677">
    <property type="term" value="F:DNA binding"/>
    <property type="evidence" value="ECO:0007669"/>
    <property type="project" value="UniProtKB-KW"/>
</dbReference>
<dbReference type="InterPro" id="IPR051081">
    <property type="entry name" value="HTH_MetalResp_TranReg"/>
</dbReference>
<dbReference type="PRINTS" id="PR00778">
    <property type="entry name" value="HTHARSR"/>
</dbReference>
<evidence type="ECO:0000256" key="3">
    <source>
        <dbReference type="ARBA" id="ARBA00023163"/>
    </source>
</evidence>
<name>A0A2M6WKI4_9BACT</name>
<dbReference type="InterPro" id="IPR036388">
    <property type="entry name" value="WH-like_DNA-bd_sf"/>
</dbReference>
<reference evidence="6" key="1">
    <citation type="submission" date="2017-09" db="EMBL/GenBank/DDBJ databases">
        <title>Depth-based differentiation of microbial function through sediment-hosted aquifers and enrichment of novel symbionts in the deep terrestrial subsurface.</title>
        <authorList>
            <person name="Probst A.J."/>
            <person name="Ladd B."/>
            <person name="Jarett J.K."/>
            <person name="Geller-Mcgrath D.E."/>
            <person name="Sieber C.M.K."/>
            <person name="Emerson J.B."/>
            <person name="Anantharaman K."/>
            <person name="Thomas B.C."/>
            <person name="Malmstrom R."/>
            <person name="Stieglmeier M."/>
            <person name="Klingl A."/>
            <person name="Woyke T."/>
            <person name="Ryan C.M."/>
            <person name="Banfield J.F."/>
        </authorList>
    </citation>
    <scope>NUCLEOTIDE SEQUENCE [LARGE SCALE GENOMIC DNA]</scope>
</reference>
<protein>
    <recommendedName>
        <fullName evidence="4">HTH arsR-type domain-containing protein</fullName>
    </recommendedName>
</protein>
<keyword evidence="2" id="KW-0238">DNA-binding</keyword>
<evidence type="ECO:0000313" key="6">
    <source>
        <dbReference type="Proteomes" id="UP000229112"/>
    </source>
</evidence>
<evidence type="ECO:0000256" key="2">
    <source>
        <dbReference type="ARBA" id="ARBA00023125"/>
    </source>
</evidence>
<dbReference type="Gene3D" id="1.10.10.10">
    <property type="entry name" value="Winged helix-like DNA-binding domain superfamily/Winged helix DNA-binding domain"/>
    <property type="match status" value="1"/>
</dbReference>
<comment type="caution">
    <text evidence="5">The sequence shown here is derived from an EMBL/GenBank/DDBJ whole genome shotgun (WGS) entry which is preliminary data.</text>
</comment>
<gene>
    <name evidence="5" type="ORF">COU06_00970</name>
</gene>
<dbReference type="Proteomes" id="UP000229112">
    <property type="component" value="Unassembled WGS sequence"/>
</dbReference>
<feature type="domain" description="HTH arsR-type" evidence="4">
    <location>
        <begin position="5"/>
        <end position="98"/>
    </location>
</feature>
<dbReference type="InterPro" id="IPR036390">
    <property type="entry name" value="WH_DNA-bd_sf"/>
</dbReference>
<dbReference type="AlphaFoldDB" id="A0A2M6WKI4"/>
<dbReference type="InterPro" id="IPR011991">
    <property type="entry name" value="ArsR-like_HTH"/>
</dbReference>
<dbReference type="PANTHER" id="PTHR33154">
    <property type="entry name" value="TRANSCRIPTIONAL REGULATOR, ARSR FAMILY"/>
    <property type="match status" value="1"/>
</dbReference>
<proteinExistence type="predicted"/>
<dbReference type="NCBIfam" id="NF033788">
    <property type="entry name" value="HTH_metalloreg"/>
    <property type="match status" value="1"/>
</dbReference>
<sequence length="98" mass="11080">MQKSSYDINPELARTVIKILSNSNRYDLMNLLLSAKRDFCVNELSEKIGISQSATSHQLAYLEAYGVIRSIRMGKEKCYLPSNTPLTKKLAKVIKSLK</sequence>
<organism evidence="5 6">
    <name type="scientific">Candidatus Harrisonbacteria bacterium CG10_big_fil_rev_8_21_14_0_10_38_8</name>
    <dbReference type="NCBI Taxonomy" id="1974582"/>
    <lineage>
        <taxon>Bacteria</taxon>
        <taxon>Candidatus Harrisoniibacteriota</taxon>
    </lineage>
</organism>